<protein>
    <submittedName>
        <fullName evidence="3">Peptidase propeptide and YPEB domain protein</fullName>
    </submittedName>
</protein>
<feature type="chain" id="PRO_5012530255" evidence="1">
    <location>
        <begin position="34"/>
        <end position="188"/>
    </location>
</feature>
<keyword evidence="1" id="KW-0732">Signal</keyword>
<dbReference type="RefSeq" id="WP_133060439.1">
    <property type="nucleotide sequence ID" value="NZ_CBCSCN010000008.1"/>
</dbReference>
<reference evidence="3 4" key="1">
    <citation type="submission" date="2017-03" db="EMBL/GenBank/DDBJ databases">
        <authorList>
            <person name="Afonso C.L."/>
            <person name="Miller P.J."/>
            <person name="Scott M.A."/>
            <person name="Spackman E."/>
            <person name="Goraichik I."/>
            <person name="Dimitrov K.M."/>
            <person name="Suarez D.L."/>
            <person name="Swayne D.E."/>
        </authorList>
    </citation>
    <scope>NUCLEOTIDE SEQUENCE [LARGE SCALE GENOMIC DNA]</scope>
    <source>
        <strain evidence="3">SB41UT1</strain>
    </source>
</reference>
<feature type="signal peptide" evidence="1">
    <location>
        <begin position="1"/>
        <end position="33"/>
    </location>
</feature>
<evidence type="ECO:0000259" key="2">
    <source>
        <dbReference type="Pfam" id="PF03413"/>
    </source>
</evidence>
<name>A0A1X7AHP0_9GAMM</name>
<dbReference type="InterPro" id="IPR025711">
    <property type="entry name" value="PepSY"/>
</dbReference>
<accession>A0A1X7AHP0</accession>
<evidence type="ECO:0000313" key="4">
    <source>
        <dbReference type="Proteomes" id="UP000196573"/>
    </source>
</evidence>
<dbReference type="OrthoDB" id="9842296at2"/>
<proteinExistence type="predicted"/>
<dbReference type="Pfam" id="PF03413">
    <property type="entry name" value="PepSY"/>
    <property type="match status" value="1"/>
</dbReference>
<keyword evidence="4" id="KW-1185">Reference proteome</keyword>
<organism evidence="3 4">
    <name type="scientific">Parendozoicomonas haliclonae</name>
    <dbReference type="NCBI Taxonomy" id="1960125"/>
    <lineage>
        <taxon>Bacteria</taxon>
        <taxon>Pseudomonadati</taxon>
        <taxon>Pseudomonadota</taxon>
        <taxon>Gammaproteobacteria</taxon>
        <taxon>Oceanospirillales</taxon>
        <taxon>Endozoicomonadaceae</taxon>
        <taxon>Parendozoicomonas</taxon>
    </lineage>
</organism>
<dbReference type="Proteomes" id="UP000196573">
    <property type="component" value="Unassembled WGS sequence"/>
</dbReference>
<evidence type="ECO:0000256" key="1">
    <source>
        <dbReference type="SAM" id="SignalP"/>
    </source>
</evidence>
<feature type="domain" description="PepSY" evidence="2">
    <location>
        <begin position="55"/>
        <end position="112"/>
    </location>
</feature>
<dbReference type="AlphaFoldDB" id="A0A1X7AHP0"/>
<gene>
    <name evidence="3" type="ORF">EHSB41UT_01582</name>
</gene>
<sequence length="188" mass="21212">MTSPRPSRMFSRLLIGSLLATSASLLATLPAHGADTPAKSSPPATSLNEDKTLRLEKVVSIARKAHPGMRILNTFEETENGQEVDKVFYILPDTKQTRIMTINSQTGQILRDRAYSVPERQNSIPLETLLSQLRSKYQMTKIIRTRLAQRDGRDVRIIIYVDKFNQQRLMIVDTKTGEVISDKARKTS</sequence>
<evidence type="ECO:0000313" key="3">
    <source>
        <dbReference type="EMBL" id="SMA43423.1"/>
    </source>
</evidence>
<dbReference type="EMBL" id="FWPT01000003">
    <property type="protein sequence ID" value="SMA43423.1"/>
    <property type="molecule type" value="Genomic_DNA"/>
</dbReference>